<dbReference type="GO" id="GO:0031072">
    <property type="term" value="F:heat shock protein binding"/>
    <property type="evidence" value="ECO:0007669"/>
    <property type="project" value="InterPro"/>
</dbReference>
<dbReference type="InterPro" id="IPR036869">
    <property type="entry name" value="J_dom_sf"/>
</dbReference>
<dbReference type="AlphaFoldDB" id="A0A381PG51"/>
<proteinExistence type="predicted"/>
<dbReference type="SUPFAM" id="SSF57938">
    <property type="entry name" value="DnaJ/Hsp40 cysteine-rich domain"/>
    <property type="match status" value="1"/>
</dbReference>
<dbReference type="PRINTS" id="PR00625">
    <property type="entry name" value="JDOMAIN"/>
</dbReference>
<dbReference type="InterPro" id="IPR001305">
    <property type="entry name" value="HSP_DnaJ_Cys-rich_dom"/>
</dbReference>
<dbReference type="GO" id="GO:0051082">
    <property type="term" value="F:unfolded protein binding"/>
    <property type="evidence" value="ECO:0007669"/>
    <property type="project" value="InterPro"/>
</dbReference>
<evidence type="ECO:0000256" key="2">
    <source>
        <dbReference type="ARBA" id="ARBA00022705"/>
    </source>
</evidence>
<dbReference type="PROSITE" id="PS50076">
    <property type="entry name" value="DNAJ_2"/>
    <property type="match status" value="1"/>
</dbReference>
<accession>A0A381PG51</accession>
<evidence type="ECO:0000256" key="4">
    <source>
        <dbReference type="ARBA" id="ARBA00022737"/>
    </source>
</evidence>
<evidence type="ECO:0000256" key="1">
    <source>
        <dbReference type="ARBA" id="ARBA00022490"/>
    </source>
</evidence>
<sequence>MKYHPDRNPDNKEAENKFKEAAEAYSVLSDSSKRQQYDQFGHSAFNGMGGGQAGFSSMNMEDIFSQFGDIFGGNNPFESFFSGGRAASRARTGGDVKVKIKVTYAEIVNGGSKKIKLKKLKLADGATFTNCSMCGGSGQVTKVTNSFLGQMRSTSICPKCKGYGKVIDHIPSSSDKNGMVKVEETIKINIPVGVENGNYMTLESQGHEDINKTSGDLYVFFEEEVHEYFSRYGDDLLLQVRIGFSQAVFGDKIEVPTINGKANLKIPAGIEPGQILRIRGKGFPRLRRSGRGDQLVKIQIDIPKKLSSDEKKIIKDYHDITASKSINFEKFDD</sequence>
<dbReference type="Pfam" id="PF00684">
    <property type="entry name" value="DnaJ_CXXCXGXG"/>
    <property type="match status" value="1"/>
</dbReference>
<keyword evidence="4" id="KW-0677">Repeat</keyword>
<dbReference type="PROSITE" id="PS00636">
    <property type="entry name" value="DNAJ_1"/>
    <property type="match status" value="1"/>
</dbReference>
<dbReference type="FunFam" id="2.60.260.20:FF:000005">
    <property type="entry name" value="Chaperone protein dnaJ 1, mitochondrial"/>
    <property type="match status" value="1"/>
</dbReference>
<reference evidence="10" key="1">
    <citation type="submission" date="2018-05" db="EMBL/GenBank/DDBJ databases">
        <authorList>
            <person name="Lanie J.A."/>
            <person name="Ng W.-L."/>
            <person name="Kazmierczak K.M."/>
            <person name="Andrzejewski T.M."/>
            <person name="Davidsen T.M."/>
            <person name="Wayne K.J."/>
            <person name="Tettelin H."/>
            <person name="Glass J.I."/>
            <person name="Rusch D."/>
            <person name="Podicherti R."/>
            <person name="Tsui H.-C.T."/>
            <person name="Winkler M.E."/>
        </authorList>
    </citation>
    <scope>NUCLEOTIDE SEQUENCE</scope>
</reference>
<dbReference type="SUPFAM" id="SSF46565">
    <property type="entry name" value="Chaperone J-domain"/>
    <property type="match status" value="1"/>
</dbReference>
<dbReference type="GO" id="GO:0008270">
    <property type="term" value="F:zinc ion binding"/>
    <property type="evidence" value="ECO:0007669"/>
    <property type="project" value="UniProtKB-KW"/>
</dbReference>
<evidence type="ECO:0000256" key="5">
    <source>
        <dbReference type="ARBA" id="ARBA00022771"/>
    </source>
</evidence>
<dbReference type="Pfam" id="PF01556">
    <property type="entry name" value="DnaJ_C"/>
    <property type="match status" value="1"/>
</dbReference>
<dbReference type="CDD" id="cd10719">
    <property type="entry name" value="DnaJ_zf"/>
    <property type="match status" value="1"/>
</dbReference>
<dbReference type="InterPro" id="IPR001623">
    <property type="entry name" value="DnaJ_domain"/>
</dbReference>
<dbReference type="EMBL" id="UINC01000963">
    <property type="protein sequence ID" value="SUZ65614.1"/>
    <property type="molecule type" value="Genomic_DNA"/>
</dbReference>
<protein>
    <recommendedName>
        <fullName evidence="9">J domain-containing protein</fullName>
    </recommendedName>
</protein>
<evidence type="ECO:0000256" key="7">
    <source>
        <dbReference type="ARBA" id="ARBA00023016"/>
    </source>
</evidence>
<keyword evidence="3" id="KW-0479">Metal-binding</keyword>
<evidence type="ECO:0000256" key="6">
    <source>
        <dbReference type="ARBA" id="ARBA00022833"/>
    </source>
</evidence>
<evidence type="ECO:0000313" key="10">
    <source>
        <dbReference type="EMBL" id="SUZ65614.1"/>
    </source>
</evidence>
<dbReference type="Gene3D" id="1.10.287.110">
    <property type="entry name" value="DnaJ domain"/>
    <property type="match status" value="1"/>
</dbReference>
<keyword evidence="2" id="KW-0235">DNA replication</keyword>
<feature type="domain" description="J" evidence="9">
    <location>
        <begin position="1"/>
        <end position="41"/>
    </location>
</feature>
<dbReference type="InterPro" id="IPR018253">
    <property type="entry name" value="DnaJ_domain_CS"/>
</dbReference>
<gene>
    <name evidence="10" type="ORF">METZ01_LOCUS18468</name>
</gene>
<keyword evidence="5" id="KW-0863">Zinc-finger</keyword>
<dbReference type="CDD" id="cd06257">
    <property type="entry name" value="DnaJ"/>
    <property type="match status" value="1"/>
</dbReference>
<dbReference type="SUPFAM" id="SSF49493">
    <property type="entry name" value="HSP40/DnaJ peptide-binding domain"/>
    <property type="match status" value="2"/>
</dbReference>
<dbReference type="PANTHER" id="PTHR43096">
    <property type="entry name" value="DNAJ HOMOLOG 1, MITOCHONDRIAL-RELATED"/>
    <property type="match status" value="1"/>
</dbReference>
<keyword evidence="8" id="KW-0143">Chaperone</keyword>
<dbReference type="InterPro" id="IPR002939">
    <property type="entry name" value="DnaJ_C"/>
</dbReference>
<evidence type="ECO:0000256" key="3">
    <source>
        <dbReference type="ARBA" id="ARBA00022723"/>
    </source>
</evidence>
<name>A0A381PG51_9ZZZZ</name>
<evidence type="ECO:0000256" key="8">
    <source>
        <dbReference type="ARBA" id="ARBA00023186"/>
    </source>
</evidence>
<dbReference type="PANTHER" id="PTHR43096:SF48">
    <property type="entry name" value="CHAPERONE PROTEIN DNAJ"/>
    <property type="match status" value="1"/>
</dbReference>
<dbReference type="Gene3D" id="2.10.230.10">
    <property type="entry name" value="Heat shock protein DnaJ, cysteine-rich domain"/>
    <property type="match status" value="1"/>
</dbReference>
<evidence type="ECO:0000259" key="9">
    <source>
        <dbReference type="PROSITE" id="PS50076"/>
    </source>
</evidence>
<dbReference type="CDD" id="cd10747">
    <property type="entry name" value="DnaJ_C"/>
    <property type="match status" value="1"/>
</dbReference>
<keyword evidence="6" id="KW-0862">Zinc</keyword>
<dbReference type="InterPro" id="IPR008971">
    <property type="entry name" value="HSP40/DnaJ_pept-bd"/>
</dbReference>
<dbReference type="Pfam" id="PF00226">
    <property type="entry name" value="DnaJ"/>
    <property type="match status" value="1"/>
</dbReference>
<dbReference type="GO" id="GO:0042026">
    <property type="term" value="P:protein refolding"/>
    <property type="evidence" value="ECO:0007669"/>
    <property type="project" value="TreeGrafter"/>
</dbReference>
<organism evidence="10">
    <name type="scientific">marine metagenome</name>
    <dbReference type="NCBI Taxonomy" id="408172"/>
    <lineage>
        <taxon>unclassified sequences</taxon>
        <taxon>metagenomes</taxon>
        <taxon>ecological metagenomes</taxon>
    </lineage>
</organism>
<keyword evidence="1" id="KW-0963">Cytoplasm</keyword>
<dbReference type="GO" id="GO:0005737">
    <property type="term" value="C:cytoplasm"/>
    <property type="evidence" value="ECO:0007669"/>
    <property type="project" value="TreeGrafter"/>
</dbReference>
<dbReference type="Gene3D" id="2.60.260.20">
    <property type="entry name" value="Urease metallochaperone UreE, N-terminal domain"/>
    <property type="match status" value="2"/>
</dbReference>
<keyword evidence="7" id="KW-0346">Stress response</keyword>
<dbReference type="InterPro" id="IPR036410">
    <property type="entry name" value="HSP_DnaJ_Cys-rich_dom_sf"/>
</dbReference>
<dbReference type="GO" id="GO:0006260">
    <property type="term" value="P:DNA replication"/>
    <property type="evidence" value="ECO:0007669"/>
    <property type="project" value="UniProtKB-KW"/>
</dbReference>